<evidence type="ECO:0000313" key="3">
    <source>
        <dbReference type="Proteomes" id="UP000594454"/>
    </source>
</evidence>
<dbReference type="InParanoid" id="A0A7R8V738"/>
<dbReference type="Pfam" id="PF03577">
    <property type="entry name" value="Peptidase_C69"/>
    <property type="match status" value="1"/>
</dbReference>
<dbReference type="OMA" id="CYYDVSD"/>
<dbReference type="FunCoup" id="A0A7R8V738">
    <property type="interactions" value="14"/>
</dbReference>
<evidence type="ECO:0000313" key="2">
    <source>
        <dbReference type="EMBL" id="CAD7093222.1"/>
    </source>
</evidence>
<dbReference type="GO" id="GO:0070004">
    <property type="term" value="F:cysteine-type exopeptidase activity"/>
    <property type="evidence" value="ECO:0007669"/>
    <property type="project" value="InterPro"/>
</dbReference>
<dbReference type="Gene3D" id="3.60.60.10">
    <property type="entry name" value="Penicillin V Acylase, Chain A"/>
    <property type="match status" value="1"/>
</dbReference>
<name>A0A7R8V738_HERIL</name>
<keyword evidence="3" id="KW-1185">Reference proteome</keyword>
<organism evidence="2 3">
    <name type="scientific">Hermetia illucens</name>
    <name type="common">Black soldier fly</name>
    <dbReference type="NCBI Taxonomy" id="343691"/>
    <lineage>
        <taxon>Eukaryota</taxon>
        <taxon>Metazoa</taxon>
        <taxon>Ecdysozoa</taxon>
        <taxon>Arthropoda</taxon>
        <taxon>Hexapoda</taxon>
        <taxon>Insecta</taxon>
        <taxon>Pterygota</taxon>
        <taxon>Neoptera</taxon>
        <taxon>Endopterygota</taxon>
        <taxon>Diptera</taxon>
        <taxon>Brachycera</taxon>
        <taxon>Stratiomyomorpha</taxon>
        <taxon>Stratiomyidae</taxon>
        <taxon>Hermetiinae</taxon>
        <taxon>Hermetia</taxon>
    </lineage>
</organism>
<proteinExistence type="inferred from homology"/>
<gene>
    <name evidence="2" type="ORF">HERILL_LOCUS15519</name>
</gene>
<evidence type="ECO:0008006" key="4">
    <source>
        <dbReference type="Google" id="ProtNLM"/>
    </source>
</evidence>
<dbReference type="PANTHER" id="PTHR12994:SF17">
    <property type="entry name" value="LD30995P"/>
    <property type="match status" value="1"/>
</dbReference>
<protein>
    <recommendedName>
        <fullName evidence="4">Secernin-2</fullName>
    </recommendedName>
</protein>
<dbReference type="PANTHER" id="PTHR12994">
    <property type="entry name" value="SECERNIN"/>
    <property type="match status" value="1"/>
</dbReference>
<accession>A0A7R8V738</accession>
<evidence type="ECO:0000256" key="1">
    <source>
        <dbReference type="ARBA" id="ARBA00005705"/>
    </source>
</evidence>
<sequence length="361" mass="40014">MANSNSGDCFVLKNGRSVRSAIIFGRNSLAPEGEVHEVVYFPGTSGSTSVTCDGGASIDCGDRFGVILSRPVGLWGGESGGNEKDVVVGLSWSEDEPSEGGLKATDIVRLALERSPTAEDAINEITSLTNSYTSESTRFSFVLCDRHQVWFLSIAGKHWAAELMSSDFQRIPSTCLNVRTEITKSSDNLKDNLKDAGIWNGTDDFNFAKLFCSNYEEPNWPDPQPEDGPQFGTRDMMAKLREADADNVVRSSHVSHIDKESIAAHWFTATPFPQQSVFKPFVFAPNPKISPLTQIVEGETLTLLQKLHGQRNWEKVGDLLKSLEETCYEELNSFLIKHPEANSELDELMKDCVEAEVKFYR</sequence>
<dbReference type="InterPro" id="IPR005322">
    <property type="entry name" value="Peptidase_C69"/>
</dbReference>
<dbReference type="EMBL" id="LR899014">
    <property type="protein sequence ID" value="CAD7093222.1"/>
    <property type="molecule type" value="Genomic_DNA"/>
</dbReference>
<dbReference type="GO" id="GO:0006508">
    <property type="term" value="P:proteolysis"/>
    <property type="evidence" value="ECO:0007669"/>
    <property type="project" value="InterPro"/>
</dbReference>
<reference evidence="2 3" key="1">
    <citation type="submission" date="2020-11" db="EMBL/GenBank/DDBJ databases">
        <authorList>
            <person name="Wallbank WR R."/>
            <person name="Pardo Diaz C."/>
            <person name="Kozak K."/>
            <person name="Martin S."/>
            <person name="Jiggins C."/>
            <person name="Moest M."/>
            <person name="Warren A I."/>
            <person name="Generalovic N T."/>
            <person name="Byers J.R.P. K."/>
            <person name="Montejo-Kovacevich G."/>
            <person name="Yen C E."/>
        </authorList>
    </citation>
    <scope>NUCLEOTIDE SEQUENCE [LARGE SCALE GENOMIC DNA]</scope>
</reference>
<dbReference type="GO" id="GO:0016805">
    <property type="term" value="F:dipeptidase activity"/>
    <property type="evidence" value="ECO:0007669"/>
    <property type="project" value="InterPro"/>
</dbReference>
<dbReference type="OrthoDB" id="5175656at2759"/>
<comment type="similarity">
    <text evidence="1">Belongs to the peptidase C69 family. Secernin subfamily.</text>
</comment>
<dbReference type="Proteomes" id="UP000594454">
    <property type="component" value="Chromosome 6"/>
</dbReference>
<dbReference type="AlphaFoldDB" id="A0A7R8V738"/>